<comment type="caution">
    <text evidence="1">The sequence shown here is derived from an EMBL/GenBank/DDBJ whole genome shotgun (WGS) entry which is preliminary data.</text>
</comment>
<gene>
    <name evidence="1" type="ORF">EJB19_15085</name>
</gene>
<reference evidence="1" key="1">
    <citation type="submission" date="2018-12" db="EMBL/GenBank/DDBJ databases">
        <title>Draft genome sequence of Flaovobacterium columnare BGFS27 isolated from channel catfish in Alabama.</title>
        <authorList>
            <person name="Cai W."/>
            <person name="Arias C."/>
        </authorList>
    </citation>
    <scope>NUCLEOTIDE SEQUENCE [LARGE SCALE GENOMIC DNA]</scope>
    <source>
        <strain evidence="1">BGFS27</strain>
    </source>
</reference>
<dbReference type="EMBL" id="RWGX01000006">
    <property type="protein sequence ID" value="RVU86866.1"/>
    <property type="molecule type" value="Genomic_DNA"/>
</dbReference>
<dbReference type="RefSeq" id="WP_127822498.1">
    <property type="nucleotide sequence ID" value="NZ_RWGX02000013.1"/>
</dbReference>
<dbReference type="Pfam" id="PF14107">
    <property type="entry name" value="DUF4280"/>
    <property type="match status" value="1"/>
</dbReference>
<dbReference type="AlphaFoldDB" id="A0AA94EXD0"/>
<organism evidence="1">
    <name type="scientific">Flavobacterium columnare</name>
    <dbReference type="NCBI Taxonomy" id="996"/>
    <lineage>
        <taxon>Bacteria</taxon>
        <taxon>Pseudomonadati</taxon>
        <taxon>Bacteroidota</taxon>
        <taxon>Flavobacteriia</taxon>
        <taxon>Flavobacteriales</taxon>
        <taxon>Flavobacteriaceae</taxon>
        <taxon>Flavobacterium</taxon>
    </lineage>
</organism>
<name>A0AA94EXD0_9FLAO</name>
<evidence type="ECO:0000313" key="1">
    <source>
        <dbReference type="EMBL" id="RVU86866.1"/>
    </source>
</evidence>
<dbReference type="InterPro" id="IPR025460">
    <property type="entry name" value="DUF4280"/>
</dbReference>
<sequence>MSEKHAVVQGAVCQCQFGQKTDKIKVLSHKKEYANDPEGTQKLIVTTLEVGSTTLENNTFGNCPKMGNPPPPCKPVITEWKDFYKKVTLSNGGNLILENSKAVCAIAGTPCIKIIDHGQRTNACPQNFKNANIDILRQINPLVNHLKMYKKSAQHLEIETAHQTPKNND</sequence>
<proteinExistence type="predicted"/>
<accession>A0AA94EXD0</accession>
<protein>
    <submittedName>
        <fullName evidence="1">DUF4280 domain-containing protein</fullName>
    </submittedName>
</protein>